<reference evidence="2 3" key="1">
    <citation type="journal article" date="2023" name="Mol. Biol. Evol.">
        <title>Genomics of Secondarily Temperate Adaptation in the Only Non-Antarctic Icefish.</title>
        <authorList>
            <person name="Rivera-Colon A.G."/>
            <person name="Rayamajhi N."/>
            <person name="Minhas B.F."/>
            <person name="Madrigal G."/>
            <person name="Bilyk K.T."/>
            <person name="Yoon V."/>
            <person name="Hune M."/>
            <person name="Gregory S."/>
            <person name="Cheng C.H.C."/>
            <person name="Catchen J.M."/>
        </authorList>
    </citation>
    <scope>NUCLEOTIDE SEQUENCE [LARGE SCALE GENOMIC DNA]</scope>
    <source>
        <strain evidence="2">JC2023a</strain>
    </source>
</reference>
<gene>
    <name evidence="2" type="ORF">CesoFtcFv8_006289</name>
</gene>
<organism evidence="2 3">
    <name type="scientific">Champsocephalus esox</name>
    <name type="common">pike icefish</name>
    <dbReference type="NCBI Taxonomy" id="159716"/>
    <lineage>
        <taxon>Eukaryota</taxon>
        <taxon>Metazoa</taxon>
        <taxon>Chordata</taxon>
        <taxon>Craniata</taxon>
        <taxon>Vertebrata</taxon>
        <taxon>Euteleostomi</taxon>
        <taxon>Actinopterygii</taxon>
        <taxon>Neopterygii</taxon>
        <taxon>Teleostei</taxon>
        <taxon>Neoteleostei</taxon>
        <taxon>Acanthomorphata</taxon>
        <taxon>Eupercaria</taxon>
        <taxon>Perciformes</taxon>
        <taxon>Notothenioidei</taxon>
        <taxon>Channichthyidae</taxon>
        <taxon>Champsocephalus</taxon>
    </lineage>
</organism>
<keyword evidence="3" id="KW-1185">Reference proteome</keyword>
<dbReference type="AlphaFoldDB" id="A0AAN8CJI4"/>
<comment type="caution">
    <text evidence="2">The sequence shown here is derived from an EMBL/GenBank/DDBJ whole genome shotgun (WGS) entry which is preliminary data.</text>
</comment>
<name>A0AAN8CJI4_9TELE</name>
<proteinExistence type="predicted"/>
<dbReference type="EMBL" id="JAULUE010002050">
    <property type="protein sequence ID" value="KAK5904757.1"/>
    <property type="molecule type" value="Genomic_DNA"/>
</dbReference>
<sequence length="108" mass="12319">MLNGKRPKTKGSQSLDALPFPLHGHRNKQEICGCEEPLCALTQVPQSSLLFVLLRRHSRVGVKGHPNRRVKGRSYFEPVLDPLTKMDVNRKTNKYINSHKAALWRSFS</sequence>
<protein>
    <submittedName>
        <fullName evidence="2">Uncharacterized protein</fullName>
    </submittedName>
</protein>
<evidence type="ECO:0000256" key="1">
    <source>
        <dbReference type="SAM" id="MobiDB-lite"/>
    </source>
</evidence>
<evidence type="ECO:0000313" key="3">
    <source>
        <dbReference type="Proteomes" id="UP001335648"/>
    </source>
</evidence>
<accession>A0AAN8CJI4</accession>
<evidence type="ECO:0000313" key="2">
    <source>
        <dbReference type="EMBL" id="KAK5904757.1"/>
    </source>
</evidence>
<feature type="region of interest" description="Disordered" evidence="1">
    <location>
        <begin position="1"/>
        <end position="21"/>
    </location>
</feature>
<dbReference type="Proteomes" id="UP001335648">
    <property type="component" value="Unassembled WGS sequence"/>
</dbReference>